<dbReference type="InterPro" id="IPR039421">
    <property type="entry name" value="Type_1_exporter"/>
</dbReference>
<keyword evidence="2 7" id="KW-0812">Transmembrane</keyword>
<organism evidence="10 11">
    <name type="scientific">Paenibacillus helianthi</name>
    <dbReference type="NCBI Taxonomy" id="1349432"/>
    <lineage>
        <taxon>Bacteria</taxon>
        <taxon>Bacillati</taxon>
        <taxon>Bacillota</taxon>
        <taxon>Bacilli</taxon>
        <taxon>Bacillales</taxon>
        <taxon>Paenibacillaceae</taxon>
        <taxon>Paenibacillus</taxon>
    </lineage>
</organism>
<dbReference type="InterPro" id="IPR011527">
    <property type="entry name" value="ABC1_TM_dom"/>
</dbReference>
<keyword evidence="3" id="KW-0547">Nucleotide-binding</keyword>
<protein>
    <recommendedName>
        <fullName evidence="12">ABC transporter ATP-binding protein</fullName>
    </recommendedName>
</protein>
<dbReference type="PANTHER" id="PTHR43394:SF1">
    <property type="entry name" value="ATP-BINDING CASSETTE SUB-FAMILY B MEMBER 10, MITOCHONDRIAL"/>
    <property type="match status" value="1"/>
</dbReference>
<dbReference type="PROSITE" id="PS50929">
    <property type="entry name" value="ABC_TM1F"/>
    <property type="match status" value="1"/>
</dbReference>
<dbReference type="EMBL" id="LVWI01000081">
    <property type="protein sequence ID" value="OKP80718.1"/>
    <property type="molecule type" value="Genomic_DNA"/>
</dbReference>
<comment type="caution">
    <text evidence="10">The sequence shown here is derived from an EMBL/GenBank/DDBJ whole genome shotgun (WGS) entry which is preliminary data.</text>
</comment>
<evidence type="ECO:0000313" key="11">
    <source>
        <dbReference type="Proteomes" id="UP000186058"/>
    </source>
</evidence>
<evidence type="ECO:0000256" key="5">
    <source>
        <dbReference type="ARBA" id="ARBA00022989"/>
    </source>
</evidence>
<dbReference type="PANTHER" id="PTHR43394">
    <property type="entry name" value="ATP-DEPENDENT PERMEASE MDL1, MITOCHONDRIAL"/>
    <property type="match status" value="1"/>
</dbReference>
<accession>A0ABX3EJL0</accession>
<dbReference type="InterPro" id="IPR003593">
    <property type="entry name" value="AAA+_ATPase"/>
</dbReference>
<evidence type="ECO:0000256" key="2">
    <source>
        <dbReference type="ARBA" id="ARBA00022692"/>
    </source>
</evidence>
<evidence type="ECO:0000313" key="10">
    <source>
        <dbReference type="EMBL" id="OKP80718.1"/>
    </source>
</evidence>
<evidence type="ECO:0000256" key="3">
    <source>
        <dbReference type="ARBA" id="ARBA00022741"/>
    </source>
</evidence>
<dbReference type="PROSITE" id="PS50893">
    <property type="entry name" value="ABC_TRANSPORTER_2"/>
    <property type="match status" value="1"/>
</dbReference>
<dbReference type="CDD" id="cd07346">
    <property type="entry name" value="ABC_6TM_exporters"/>
    <property type="match status" value="1"/>
</dbReference>
<evidence type="ECO:0000256" key="1">
    <source>
        <dbReference type="ARBA" id="ARBA00004651"/>
    </source>
</evidence>
<dbReference type="InterPro" id="IPR027417">
    <property type="entry name" value="P-loop_NTPase"/>
</dbReference>
<dbReference type="Pfam" id="PF00664">
    <property type="entry name" value="ABC_membrane"/>
    <property type="match status" value="1"/>
</dbReference>
<dbReference type="SMART" id="SM00382">
    <property type="entry name" value="AAA"/>
    <property type="match status" value="1"/>
</dbReference>
<reference evidence="10 11" key="1">
    <citation type="submission" date="2016-03" db="EMBL/GenBank/DDBJ databases">
        <authorList>
            <person name="Sant'Anna F.H."/>
            <person name="Ambrosini A."/>
            <person name="Souza R."/>
            <person name="Bach E."/>
            <person name="Fernandes G."/>
            <person name="Balsanelli E."/>
            <person name="Baura V.A."/>
            <person name="Souza E.M."/>
            <person name="Passaglia L."/>
        </authorList>
    </citation>
    <scope>NUCLEOTIDE SEQUENCE [LARGE SCALE GENOMIC DNA]</scope>
    <source>
        <strain evidence="10 11">P26E</strain>
    </source>
</reference>
<evidence type="ECO:0000256" key="7">
    <source>
        <dbReference type="SAM" id="Phobius"/>
    </source>
</evidence>
<evidence type="ECO:0000259" key="8">
    <source>
        <dbReference type="PROSITE" id="PS50893"/>
    </source>
</evidence>
<dbReference type="Pfam" id="PF00005">
    <property type="entry name" value="ABC_tran"/>
    <property type="match status" value="1"/>
</dbReference>
<gene>
    <name evidence="10" type="ORF">A3844_26920</name>
</gene>
<dbReference type="RefSeq" id="WP_074086133.1">
    <property type="nucleotide sequence ID" value="NZ_LVWI01000081.1"/>
</dbReference>
<name>A0ABX3EJL0_9BACL</name>
<dbReference type="InterPro" id="IPR017871">
    <property type="entry name" value="ABC_transporter-like_CS"/>
</dbReference>
<keyword evidence="6 7" id="KW-0472">Membrane</keyword>
<dbReference type="InterPro" id="IPR003439">
    <property type="entry name" value="ABC_transporter-like_ATP-bd"/>
</dbReference>
<feature type="transmembrane region" description="Helical" evidence="7">
    <location>
        <begin position="159"/>
        <end position="177"/>
    </location>
</feature>
<comment type="subcellular location">
    <subcellularLocation>
        <location evidence="1">Cell membrane</location>
        <topology evidence="1">Multi-pass membrane protein</topology>
    </subcellularLocation>
</comment>
<feature type="transmembrane region" description="Helical" evidence="7">
    <location>
        <begin position="249"/>
        <end position="267"/>
    </location>
</feature>
<dbReference type="PROSITE" id="PS00211">
    <property type="entry name" value="ABC_TRANSPORTER_1"/>
    <property type="match status" value="1"/>
</dbReference>
<feature type="domain" description="ABC transmembrane type-1" evidence="9">
    <location>
        <begin position="21"/>
        <end position="299"/>
    </location>
</feature>
<dbReference type="InterPro" id="IPR036640">
    <property type="entry name" value="ABC1_TM_sf"/>
</dbReference>
<dbReference type="Gene3D" id="1.20.1560.10">
    <property type="entry name" value="ABC transporter type 1, transmembrane domain"/>
    <property type="match status" value="1"/>
</dbReference>
<dbReference type="SUPFAM" id="SSF90123">
    <property type="entry name" value="ABC transporter transmembrane region"/>
    <property type="match status" value="1"/>
</dbReference>
<dbReference type="SUPFAM" id="SSF52540">
    <property type="entry name" value="P-loop containing nucleoside triphosphate hydrolases"/>
    <property type="match status" value="1"/>
</dbReference>
<dbReference type="Gene3D" id="3.40.50.300">
    <property type="entry name" value="P-loop containing nucleotide triphosphate hydrolases"/>
    <property type="match status" value="1"/>
</dbReference>
<feature type="transmembrane region" description="Helical" evidence="7">
    <location>
        <begin position="134"/>
        <end position="153"/>
    </location>
</feature>
<evidence type="ECO:0008006" key="12">
    <source>
        <dbReference type="Google" id="ProtNLM"/>
    </source>
</evidence>
<dbReference type="Proteomes" id="UP000186058">
    <property type="component" value="Unassembled WGS sequence"/>
</dbReference>
<evidence type="ECO:0000256" key="6">
    <source>
        <dbReference type="ARBA" id="ARBA00023136"/>
    </source>
</evidence>
<evidence type="ECO:0000256" key="4">
    <source>
        <dbReference type="ARBA" id="ARBA00022840"/>
    </source>
</evidence>
<evidence type="ECO:0000259" key="9">
    <source>
        <dbReference type="PROSITE" id="PS50929"/>
    </source>
</evidence>
<keyword evidence="5 7" id="KW-1133">Transmembrane helix</keyword>
<proteinExistence type="predicted"/>
<feature type="domain" description="ABC transporter" evidence="8">
    <location>
        <begin position="336"/>
        <end position="570"/>
    </location>
</feature>
<feature type="transmembrane region" description="Helical" evidence="7">
    <location>
        <begin position="56"/>
        <end position="73"/>
    </location>
</feature>
<keyword evidence="4" id="KW-0067">ATP-binding</keyword>
<keyword evidence="11" id="KW-1185">Reference proteome</keyword>
<sequence length="578" mass="65078">MWRVYWWALSFVKPYILILSLLICSYFLLSSAELFIPKYIQYFVDVIFPAKDYSKFSLFIFVLIGVIVVILAAKMMQNTLSRHLQEKAAKDIQFAVFQHLRKLGFAYYEQNPVGRTLSLLNTEVASMQSLYRQYFPVLIEGLIFSFISAVMMLSTSLHLSVIVLPSFLLYYVFGPMLERKAAIHGKNMSQARIDENQKVYESISASLELRAYESETWEIGRYEQKVKLYNASMIKAYWYAYLRGTNRRITYNIGGIAIFVYGNFLFGHSQLSIGEFISFILYYFTVMHRLTAVVTNITEQRLLMHQAERLYSFLRSEPSLVEASNPVGLMPVKGDIRLDNVCFTYNSGQSVLNGLNLSIAAGERVAIVGKSGNGKTTILKLIGRFYDPDNGSIFIDNVPLRDISFSSLRMAMGYVFQDTYVFGSTVTENIKFGKPDATQEEVVRAAKAAYAHDFILNLQDGYDTQIGERGVNLSGGQRQRIAIARMFIHDPAIILLDEATSALDNTSEIQVFKAMNELFKGRTIIAVAHRLSTIKDFDRFVVIEAGIVVENGSYAELLALGGAFSTLAASRGTEASGG</sequence>